<dbReference type="AlphaFoldDB" id="A0A2I1F737"/>
<evidence type="ECO:0000313" key="2">
    <source>
        <dbReference type="Proteomes" id="UP000232688"/>
    </source>
</evidence>
<name>A0A2I1F737_9GLOM</name>
<comment type="caution">
    <text evidence="1">The sequence shown here is derived from an EMBL/GenBank/DDBJ whole genome shotgun (WGS) entry which is preliminary data.</text>
</comment>
<gene>
    <name evidence="1" type="ORF">RhiirA1_517005</name>
</gene>
<dbReference type="VEuPathDB" id="FungiDB:RhiirA1_517005"/>
<accession>A0A2I1F737</accession>
<protein>
    <submittedName>
        <fullName evidence="1">Uncharacterized protein</fullName>
    </submittedName>
</protein>
<dbReference type="VEuPathDB" id="FungiDB:RhiirFUN_017031"/>
<organism evidence="1 2">
    <name type="scientific">Rhizophagus irregularis</name>
    <dbReference type="NCBI Taxonomy" id="588596"/>
    <lineage>
        <taxon>Eukaryota</taxon>
        <taxon>Fungi</taxon>
        <taxon>Fungi incertae sedis</taxon>
        <taxon>Mucoromycota</taxon>
        <taxon>Glomeromycotina</taxon>
        <taxon>Glomeromycetes</taxon>
        <taxon>Glomerales</taxon>
        <taxon>Glomeraceae</taxon>
        <taxon>Rhizophagus</taxon>
    </lineage>
</organism>
<proteinExistence type="predicted"/>
<dbReference type="EMBL" id="LLXH01006460">
    <property type="protein sequence ID" value="PKC52061.1"/>
    <property type="molecule type" value="Genomic_DNA"/>
</dbReference>
<evidence type="ECO:0000313" key="1">
    <source>
        <dbReference type="EMBL" id="PKC52061.1"/>
    </source>
</evidence>
<reference evidence="1 2" key="1">
    <citation type="submission" date="2017-10" db="EMBL/GenBank/DDBJ databases">
        <title>Extensive intraspecific genome diversity in a model arbuscular mycorrhizal fungus.</title>
        <authorList>
            <person name="Chen E.C.H."/>
            <person name="Morin E."/>
            <person name="Baudet D."/>
            <person name="Noel J."/>
            <person name="Ndikumana S."/>
            <person name="Charron P."/>
            <person name="St-Onge C."/>
            <person name="Giorgi J."/>
            <person name="Grigoriev I.V."/>
            <person name="Roux C."/>
            <person name="Martin F.M."/>
            <person name="Corradi N."/>
        </authorList>
    </citation>
    <scope>NUCLEOTIDE SEQUENCE [LARGE SCALE GENOMIC DNA]</scope>
    <source>
        <strain evidence="1 2">A1</strain>
    </source>
</reference>
<sequence>MKEIYDIHIEKMKYIQDKIDAGSLWDTTPKKGIYQKDLCDMIMEYTTVHYDYELKLLKVSSEAQTVPVSFKKSEQHKREKELQKKKREDNEILEYLRDHVDTIDHAIYTEYHRKEVGLKYQPCAIMEDRALK</sequence>
<reference evidence="1 2" key="2">
    <citation type="submission" date="2017-10" db="EMBL/GenBank/DDBJ databases">
        <title>Genome analyses suggest a sexual origin of heterokaryosis in a supposedly ancient asexual fungus.</title>
        <authorList>
            <person name="Corradi N."/>
            <person name="Sedzielewska K."/>
            <person name="Noel J."/>
            <person name="Charron P."/>
            <person name="Farinelli L."/>
            <person name="Marton T."/>
            <person name="Kruger M."/>
            <person name="Pelin A."/>
            <person name="Brachmann A."/>
            <person name="Corradi N."/>
        </authorList>
    </citation>
    <scope>NUCLEOTIDE SEQUENCE [LARGE SCALE GENOMIC DNA]</scope>
    <source>
        <strain evidence="1 2">A1</strain>
    </source>
</reference>
<dbReference type="Proteomes" id="UP000232688">
    <property type="component" value="Unassembled WGS sequence"/>
</dbReference>